<keyword evidence="1" id="KW-0472">Membrane</keyword>
<dbReference type="KEGG" id="meiy:MIN45_P0846"/>
<dbReference type="EMBL" id="AP024718">
    <property type="protein sequence ID" value="BCX88477.1"/>
    <property type="molecule type" value="Genomic_DNA"/>
</dbReference>
<evidence type="ECO:0000313" key="3">
    <source>
        <dbReference type="EMBL" id="BCX88477.1"/>
    </source>
</evidence>
<feature type="transmembrane region" description="Helical" evidence="1">
    <location>
        <begin position="30"/>
        <end position="55"/>
    </location>
</feature>
<evidence type="ECO:0000259" key="2">
    <source>
        <dbReference type="Pfam" id="PF11127"/>
    </source>
</evidence>
<proteinExistence type="predicted"/>
<evidence type="ECO:0000313" key="4">
    <source>
        <dbReference type="Proteomes" id="UP001321450"/>
    </source>
</evidence>
<dbReference type="Gene3D" id="6.10.140.1340">
    <property type="match status" value="1"/>
</dbReference>
<feature type="domain" description="Inner membrane protein YgaP-like transmembrane" evidence="2">
    <location>
        <begin position="2"/>
        <end position="56"/>
    </location>
</feature>
<keyword evidence="4" id="KW-1185">Reference proteome</keyword>
<dbReference type="InterPro" id="IPR021309">
    <property type="entry name" value="YgaP-like_TM"/>
</dbReference>
<dbReference type="Pfam" id="PF11127">
    <property type="entry name" value="YgaP-like_TM"/>
    <property type="match status" value="1"/>
</dbReference>
<feature type="transmembrane region" description="Helical" evidence="1">
    <location>
        <begin position="7"/>
        <end position="24"/>
    </location>
</feature>
<protein>
    <recommendedName>
        <fullName evidence="2">Inner membrane protein YgaP-like transmembrane domain-containing protein</fullName>
    </recommendedName>
</protein>
<sequence length="67" mass="7315">MTIDRIVLAVAGSLILISVLLAVFHDQRWLWLTAFVGANMLQSAFTGFCPLAILLKKLGKRPGAAFE</sequence>
<organism evidence="3 4">
    <name type="scientific">Methylomarinovum tepidoasis</name>
    <dbReference type="NCBI Taxonomy" id="2840183"/>
    <lineage>
        <taxon>Bacteria</taxon>
        <taxon>Pseudomonadati</taxon>
        <taxon>Pseudomonadota</taxon>
        <taxon>Gammaproteobacteria</taxon>
        <taxon>Methylococcales</taxon>
        <taxon>Methylothermaceae</taxon>
        <taxon>Methylomarinovum</taxon>
    </lineage>
</organism>
<keyword evidence="1" id="KW-0812">Transmembrane</keyword>
<evidence type="ECO:0000256" key="1">
    <source>
        <dbReference type="SAM" id="Phobius"/>
    </source>
</evidence>
<dbReference type="AlphaFoldDB" id="A0AAU9CLG9"/>
<dbReference type="RefSeq" id="WP_286293602.1">
    <property type="nucleotide sequence ID" value="NZ_AP024718.1"/>
</dbReference>
<reference evidence="4" key="1">
    <citation type="journal article" date="2024" name="Int. J. Syst. Evol. Microbiol.">
        <title>Methylomarinovum tepidoasis sp. nov., a moderately thermophilic methanotroph of the family Methylothermaceae isolated from a deep-sea hydrothermal field.</title>
        <authorList>
            <person name="Hirayama H."/>
            <person name="Takaki Y."/>
            <person name="Abe M."/>
            <person name="Miyazaki M."/>
            <person name="Uematsu K."/>
            <person name="Matsui Y."/>
            <person name="Takai K."/>
        </authorList>
    </citation>
    <scope>NUCLEOTIDE SEQUENCE [LARGE SCALE GENOMIC DNA]</scope>
    <source>
        <strain evidence="4">IN45</strain>
    </source>
</reference>
<keyword evidence="1" id="KW-1133">Transmembrane helix</keyword>
<accession>A0AAU9CLG9</accession>
<dbReference type="Proteomes" id="UP001321450">
    <property type="component" value="Chromosome"/>
</dbReference>
<gene>
    <name evidence="3" type="ORF">MIN45_P0846</name>
</gene>
<name>A0AAU9CLG9_9GAMM</name>